<dbReference type="SMART" id="SM00857">
    <property type="entry name" value="Resolvase"/>
    <property type="match status" value="1"/>
</dbReference>
<evidence type="ECO:0000256" key="6">
    <source>
        <dbReference type="PIRSR" id="PIRSR606118-50"/>
    </source>
</evidence>
<dbReference type="GO" id="GO:0015074">
    <property type="term" value="P:DNA integration"/>
    <property type="evidence" value="ECO:0007669"/>
    <property type="project" value="UniProtKB-KW"/>
</dbReference>
<keyword evidence="10" id="KW-1185">Reference proteome</keyword>
<dbReference type="InterPro" id="IPR006119">
    <property type="entry name" value="Resolv_N"/>
</dbReference>
<dbReference type="PROSITE" id="PS00397">
    <property type="entry name" value="RECOMBINASES_1"/>
    <property type="match status" value="1"/>
</dbReference>
<evidence type="ECO:0000313" key="9">
    <source>
        <dbReference type="EMBL" id="KKW89311.1"/>
    </source>
</evidence>
<reference evidence="9 10" key="1">
    <citation type="submission" date="2015-04" db="EMBL/GenBank/DDBJ databases">
        <title>Genome sequence of aromatic hydrocarbons-degrading Sphingobium chungbukense DJ77.</title>
        <authorList>
            <person name="Kim Y.-C."/>
            <person name="Chae J.-C."/>
        </authorList>
    </citation>
    <scope>NUCLEOTIDE SEQUENCE [LARGE SCALE GENOMIC DNA]</scope>
    <source>
        <strain evidence="9 10">DJ77</strain>
    </source>
</reference>
<feature type="domain" description="Resolvase/invertase-type recombinase catalytic" evidence="8">
    <location>
        <begin position="3"/>
        <end position="136"/>
    </location>
</feature>
<dbReference type="InterPro" id="IPR006118">
    <property type="entry name" value="Recombinase_CS"/>
</dbReference>
<dbReference type="SUPFAM" id="SSF53041">
    <property type="entry name" value="Resolvase-like"/>
    <property type="match status" value="1"/>
</dbReference>
<dbReference type="InterPro" id="IPR050639">
    <property type="entry name" value="SSR_resolvase"/>
</dbReference>
<accession>A0A0M3AK34</accession>
<dbReference type="GO" id="GO:0003677">
    <property type="term" value="F:DNA binding"/>
    <property type="evidence" value="ECO:0007669"/>
    <property type="project" value="UniProtKB-KW"/>
</dbReference>
<evidence type="ECO:0000256" key="7">
    <source>
        <dbReference type="PROSITE-ProRule" id="PRU10137"/>
    </source>
</evidence>
<evidence type="ECO:0000256" key="3">
    <source>
        <dbReference type="ARBA" id="ARBA00023100"/>
    </source>
</evidence>
<dbReference type="PANTHER" id="PTHR30461:SF2">
    <property type="entry name" value="SERINE RECOMBINASE PINE-RELATED"/>
    <property type="match status" value="1"/>
</dbReference>
<dbReference type="SUPFAM" id="SSF46689">
    <property type="entry name" value="Homeodomain-like"/>
    <property type="match status" value="1"/>
</dbReference>
<comment type="similarity">
    <text evidence="1">Belongs to the site-specific recombinase resolvase family.</text>
</comment>
<dbReference type="AlphaFoldDB" id="A0A0M3AK34"/>
<dbReference type="GO" id="GO:0000150">
    <property type="term" value="F:DNA strand exchange activity"/>
    <property type="evidence" value="ECO:0007669"/>
    <property type="project" value="UniProtKB-KW"/>
</dbReference>
<gene>
    <name evidence="9" type="ORF">YP76_26015</name>
</gene>
<keyword evidence="2" id="KW-0229">DNA integration</keyword>
<evidence type="ECO:0000313" key="10">
    <source>
        <dbReference type="Proteomes" id="UP000033874"/>
    </source>
</evidence>
<evidence type="ECO:0000256" key="2">
    <source>
        <dbReference type="ARBA" id="ARBA00022908"/>
    </source>
</evidence>
<dbReference type="RefSeq" id="WP_046766285.1">
    <property type="nucleotide sequence ID" value="NZ_GU811235.1"/>
</dbReference>
<evidence type="ECO:0000256" key="5">
    <source>
        <dbReference type="ARBA" id="ARBA00023172"/>
    </source>
</evidence>
<dbReference type="Pfam" id="PF00239">
    <property type="entry name" value="Resolvase"/>
    <property type="match status" value="1"/>
</dbReference>
<dbReference type="InterPro" id="IPR009057">
    <property type="entry name" value="Homeodomain-like_sf"/>
</dbReference>
<dbReference type="PROSITE" id="PS51736">
    <property type="entry name" value="RECOMBINASES_3"/>
    <property type="match status" value="1"/>
</dbReference>
<evidence type="ECO:0000256" key="4">
    <source>
        <dbReference type="ARBA" id="ARBA00023125"/>
    </source>
</evidence>
<sequence>MSGILGYARVSTGDQDVAGQTMRLEQAGAIKVFTDVRSGKSMDRPGLAELLAYARAGDTLAVVRLDRLGRSLGELLTVVTALKERGIALLSLEEKLDTSSAAGELVFHVFGSIAHFERRLIAERTKDGIAAARAKGKLPGRPPLDPEKAKAALNLVVAGMSPTHAARQLGLGRATVYREMALAGVRRTAP</sequence>
<dbReference type="PATRIC" id="fig|56193.3.peg.5496"/>
<protein>
    <submittedName>
        <fullName evidence="9">Invertase</fullName>
    </submittedName>
</protein>
<evidence type="ECO:0000256" key="1">
    <source>
        <dbReference type="ARBA" id="ARBA00009913"/>
    </source>
</evidence>
<dbReference type="PANTHER" id="PTHR30461">
    <property type="entry name" value="DNA-INVERTASE FROM LAMBDOID PROPHAGE"/>
    <property type="match status" value="1"/>
</dbReference>
<keyword evidence="5" id="KW-0233">DNA recombination</keyword>
<dbReference type="Gene3D" id="3.40.50.1390">
    <property type="entry name" value="Resolvase, N-terminal catalytic domain"/>
    <property type="match status" value="1"/>
</dbReference>
<name>A0A0M3AK34_9SPHN</name>
<proteinExistence type="inferred from homology"/>
<organism evidence="9 10">
    <name type="scientific">Sphingobium chungbukense</name>
    <dbReference type="NCBI Taxonomy" id="56193"/>
    <lineage>
        <taxon>Bacteria</taxon>
        <taxon>Pseudomonadati</taxon>
        <taxon>Pseudomonadota</taxon>
        <taxon>Alphaproteobacteria</taxon>
        <taxon>Sphingomonadales</taxon>
        <taxon>Sphingomonadaceae</taxon>
        <taxon>Sphingobium</taxon>
    </lineage>
</organism>
<dbReference type="STRING" id="56193.YP76_26015"/>
<dbReference type="CDD" id="cd03768">
    <property type="entry name" value="SR_ResInv"/>
    <property type="match status" value="1"/>
</dbReference>
<dbReference type="Proteomes" id="UP000033874">
    <property type="component" value="Unassembled WGS sequence"/>
</dbReference>
<evidence type="ECO:0000259" key="8">
    <source>
        <dbReference type="PROSITE" id="PS51736"/>
    </source>
</evidence>
<comment type="caution">
    <text evidence="9">The sequence shown here is derived from an EMBL/GenBank/DDBJ whole genome shotgun (WGS) entry which is preliminary data.</text>
</comment>
<dbReference type="FunFam" id="3.40.50.1390:FF:000001">
    <property type="entry name" value="DNA recombinase"/>
    <property type="match status" value="1"/>
</dbReference>
<keyword evidence="4" id="KW-0238">DNA-binding</keyword>
<dbReference type="EMBL" id="LBIC01000023">
    <property type="protein sequence ID" value="KKW89311.1"/>
    <property type="molecule type" value="Genomic_DNA"/>
</dbReference>
<feature type="active site" description="O-(5'-phospho-DNA)-serine intermediate" evidence="6 7">
    <location>
        <position position="11"/>
    </location>
</feature>
<dbReference type="InterPro" id="IPR036162">
    <property type="entry name" value="Resolvase-like_N_sf"/>
</dbReference>
<keyword evidence="3" id="KW-0230">DNA invertase</keyword>
<dbReference type="Gene3D" id="1.10.10.60">
    <property type="entry name" value="Homeodomain-like"/>
    <property type="match status" value="1"/>
</dbReference>